<organism evidence="1 2">
    <name type="scientific">Bombyx mandarina</name>
    <name type="common">Wild silk moth</name>
    <name type="synonym">Wild silkworm</name>
    <dbReference type="NCBI Taxonomy" id="7092"/>
    <lineage>
        <taxon>Eukaryota</taxon>
        <taxon>Metazoa</taxon>
        <taxon>Ecdysozoa</taxon>
        <taxon>Arthropoda</taxon>
        <taxon>Hexapoda</taxon>
        <taxon>Insecta</taxon>
        <taxon>Pterygota</taxon>
        <taxon>Neoptera</taxon>
        <taxon>Endopterygota</taxon>
        <taxon>Lepidoptera</taxon>
        <taxon>Glossata</taxon>
        <taxon>Ditrysia</taxon>
        <taxon>Bombycoidea</taxon>
        <taxon>Bombycidae</taxon>
        <taxon>Bombycinae</taxon>
        <taxon>Bombyx</taxon>
    </lineage>
</organism>
<dbReference type="InterPro" id="IPR016024">
    <property type="entry name" value="ARM-type_fold"/>
</dbReference>
<gene>
    <name evidence="2" type="primary">LOC114250491</name>
</gene>
<dbReference type="RefSeq" id="XP_028040180.1">
    <property type="nucleotide sequence ID" value="XM_028184379.1"/>
</dbReference>
<dbReference type="PANTHER" id="PTHR10957">
    <property type="entry name" value="RAP1 GTPASE-GDP DISSOCIATION STIMULATOR 1"/>
    <property type="match status" value="1"/>
</dbReference>
<dbReference type="SUPFAM" id="SSF48371">
    <property type="entry name" value="ARM repeat"/>
    <property type="match status" value="2"/>
</dbReference>
<keyword evidence="1" id="KW-1185">Reference proteome</keyword>
<dbReference type="GO" id="GO:0005085">
    <property type="term" value="F:guanyl-nucleotide exchange factor activity"/>
    <property type="evidence" value="ECO:0007669"/>
    <property type="project" value="InterPro"/>
</dbReference>
<name>A0A6J2KDW2_BOMMA</name>
<evidence type="ECO:0000313" key="1">
    <source>
        <dbReference type="Proteomes" id="UP000504629"/>
    </source>
</evidence>
<dbReference type="Proteomes" id="UP000504629">
    <property type="component" value="Unplaced"/>
</dbReference>
<dbReference type="CTD" id="35609"/>
<sequence>MDECSATKSTSLETLVIQNISNVKELKSKLSEIIKKGKDYEFDVSSCVKTLIKSNDQEIVLLTVEAISELVKCDEKRRTYSQKEIISPILDILQKEITTENAALIKQCFRALGNLCCDCDSSRKIILECGGVPNIINLMKKYFSAHSQLSMYAFKTLLNFAIGGQEFTNAMVDGGVVEMLQMVVIQELEKEEIDEEAVCALLSLLSLINENDTEILYSDEINAGVLKVLTNTADIDVSELCLDILHAQAEHDSVKTLIAKHGGIQVVCSRIEQLMQKFDHGELDADQSDVEAILKQACDLIVIVLTGDEAMHILYNKGLGEVYISMVKWLEHTNYHLITTGVLAIGNFARQDDYCAQMMDDKIYDKLLDLFDVYVSFGVQMQKEHSVLHPIEPGTITKIQHAILSALRNLTVPVANKRIIAAQGRAAPTLLGALLSVEDHHVAYKLLAAIRMLVDGQESVARLLGRHKSALRCVARWGHAGEYAGAAGEAPRLLAWAVKLLTRGPYWHNIVEVDGCISSLVNMLVASHSLMQNEAILALTLLAIETLKNISPSSEHPEFDYEKSFISQLIKSEIGKHVSILVDTNCAKMPIEVAENLLAFLDITSKKNKLALDYKEAKVTESLKKFAESRQDLSEDLKNCITGVIAAISDNGKD</sequence>
<dbReference type="InterPro" id="IPR011989">
    <property type="entry name" value="ARM-like"/>
</dbReference>
<reference evidence="2" key="1">
    <citation type="submission" date="2025-08" db="UniProtKB">
        <authorList>
            <consortium name="RefSeq"/>
        </authorList>
    </citation>
    <scope>IDENTIFICATION</scope>
    <source>
        <tissue evidence="2">Silk gland</tissue>
    </source>
</reference>
<dbReference type="KEGG" id="bman:114250491"/>
<protein>
    <submittedName>
        <fullName evidence="2">Rap1 GTPase-GDP dissociation stimulator 1</fullName>
    </submittedName>
</protein>
<proteinExistence type="predicted"/>
<dbReference type="Gene3D" id="1.25.10.10">
    <property type="entry name" value="Leucine-rich Repeat Variant"/>
    <property type="match status" value="2"/>
</dbReference>
<evidence type="ECO:0000313" key="2">
    <source>
        <dbReference type="RefSeq" id="XP_028040180.1"/>
    </source>
</evidence>
<dbReference type="InterPro" id="IPR040144">
    <property type="entry name" value="RAP1GDS1"/>
</dbReference>
<dbReference type="GeneID" id="114250491"/>
<accession>A0A6J2KDW2</accession>
<dbReference type="OrthoDB" id="26149at2759"/>
<dbReference type="AlphaFoldDB" id="A0A6J2KDW2"/>